<organism evidence="1 2">
    <name type="scientific">Candidatus Yanofskybacteria bacterium GW2011_GWD2_39_48</name>
    <dbReference type="NCBI Taxonomy" id="1619031"/>
    <lineage>
        <taxon>Bacteria</taxon>
        <taxon>Candidatus Yanofskyibacteriota</taxon>
    </lineage>
</organism>
<name>A0A0G0PEY4_9BACT</name>
<accession>A0A0G0PEY4</accession>
<sequence length="130" mass="14476">MHNYASLVLFIDKVRPGDELEISLSKGKDELVLSADRYRSYAIHGDFTDELKTLNLAMKLANTISAFSQSLKLRPGLRLELVSVNMNTLMGVWSNDQFTEILKSGRMLTPSDISPNWLGLAGLTFRVISG</sequence>
<evidence type="ECO:0000313" key="2">
    <source>
        <dbReference type="Proteomes" id="UP000034764"/>
    </source>
</evidence>
<gene>
    <name evidence="1" type="ORF">UT53_C0009G0020</name>
</gene>
<proteinExistence type="predicted"/>
<reference evidence="1 2" key="1">
    <citation type="journal article" date="2015" name="Nature">
        <title>rRNA introns, odd ribosomes, and small enigmatic genomes across a large radiation of phyla.</title>
        <authorList>
            <person name="Brown C.T."/>
            <person name="Hug L.A."/>
            <person name="Thomas B.C."/>
            <person name="Sharon I."/>
            <person name="Castelle C.J."/>
            <person name="Singh A."/>
            <person name="Wilkins M.J."/>
            <person name="Williams K.H."/>
            <person name="Banfield J.F."/>
        </authorList>
    </citation>
    <scope>NUCLEOTIDE SEQUENCE [LARGE SCALE GENOMIC DNA]</scope>
</reference>
<dbReference type="Proteomes" id="UP000034764">
    <property type="component" value="Unassembled WGS sequence"/>
</dbReference>
<protein>
    <submittedName>
        <fullName evidence="1">Uncharacterized protein</fullName>
    </submittedName>
</protein>
<dbReference type="EMBL" id="LBXD01000009">
    <property type="protein sequence ID" value="KKR23726.1"/>
    <property type="molecule type" value="Genomic_DNA"/>
</dbReference>
<dbReference type="AlphaFoldDB" id="A0A0G0PEY4"/>
<comment type="caution">
    <text evidence="1">The sequence shown here is derived from an EMBL/GenBank/DDBJ whole genome shotgun (WGS) entry which is preliminary data.</text>
</comment>
<evidence type="ECO:0000313" key="1">
    <source>
        <dbReference type="EMBL" id="KKR23726.1"/>
    </source>
</evidence>